<evidence type="ECO:0000256" key="3">
    <source>
        <dbReference type="ARBA" id="ARBA00007571"/>
    </source>
</evidence>
<evidence type="ECO:0000313" key="13">
    <source>
        <dbReference type="Proteomes" id="UP000264541"/>
    </source>
</evidence>
<sequence>MYVKICGITTHEAAQAACAAGADILGFVFAPSKRKITPEQAQTIIEKLPGHVITVGVFVNEELETIEEIVQTAGLDYVQLHGDESPDFATKLSVPVIKAFGIESSKDIKKASMFETAYYLFDSPKGKFRGGNGTSFDWVVLEENDFPNSDTFLAGGLTPENVKEAIWKVRPIAVDVSSGVETNGVKDHDKIKRFVNEAKLAFKQLEESDINGSICTAR</sequence>
<dbReference type="UniPathway" id="UPA00035">
    <property type="reaction ID" value="UER00042"/>
</dbReference>
<evidence type="ECO:0000313" key="12">
    <source>
        <dbReference type="EMBL" id="RFU71120.1"/>
    </source>
</evidence>
<evidence type="ECO:0000256" key="1">
    <source>
        <dbReference type="ARBA" id="ARBA00001164"/>
    </source>
</evidence>
<dbReference type="HAMAP" id="MF_00135">
    <property type="entry name" value="PRAI"/>
    <property type="match status" value="1"/>
</dbReference>
<comment type="caution">
    <text evidence="12">The sequence shown here is derived from an EMBL/GenBank/DDBJ whole genome shotgun (WGS) entry which is preliminary data.</text>
</comment>
<protein>
    <recommendedName>
        <fullName evidence="5 10">N-(5'-phosphoribosyl)anthranilate isomerase</fullName>
        <shortName evidence="10">PRAI</shortName>
        <ecNumber evidence="4 10">5.3.1.24</ecNumber>
    </recommendedName>
</protein>
<evidence type="ECO:0000256" key="8">
    <source>
        <dbReference type="ARBA" id="ARBA00023141"/>
    </source>
</evidence>
<comment type="catalytic activity">
    <reaction evidence="1 10">
        <text>N-(5-phospho-beta-D-ribosyl)anthranilate = 1-(2-carboxyphenylamino)-1-deoxy-D-ribulose 5-phosphate</text>
        <dbReference type="Rhea" id="RHEA:21540"/>
        <dbReference type="ChEBI" id="CHEBI:18277"/>
        <dbReference type="ChEBI" id="CHEBI:58613"/>
        <dbReference type="EC" id="5.3.1.24"/>
    </reaction>
</comment>
<proteinExistence type="inferred from homology"/>
<dbReference type="InterPro" id="IPR001240">
    <property type="entry name" value="PRAI_dom"/>
</dbReference>
<evidence type="ECO:0000256" key="2">
    <source>
        <dbReference type="ARBA" id="ARBA00004664"/>
    </source>
</evidence>
<evidence type="ECO:0000256" key="7">
    <source>
        <dbReference type="ARBA" id="ARBA00022822"/>
    </source>
</evidence>
<dbReference type="GO" id="GO:0000162">
    <property type="term" value="P:L-tryptophan biosynthetic process"/>
    <property type="evidence" value="ECO:0007669"/>
    <property type="project" value="UniProtKB-UniRule"/>
</dbReference>
<name>A0A372LTJ4_9BACI</name>
<dbReference type="AlphaFoldDB" id="A0A372LTJ4"/>
<reference evidence="12 13" key="1">
    <citation type="submission" date="2018-08" db="EMBL/GenBank/DDBJ databases">
        <title>Bacillus chawlae sp. nov., Bacillus glennii sp. nov., and Bacillus saganii sp. nov. Isolated from the Vehicle Assembly Building at Kennedy Space Center where the Viking Spacecraft were Assembled.</title>
        <authorList>
            <person name="Seuylemezian A."/>
            <person name="Vaishampayan P."/>
        </authorList>
    </citation>
    <scope>NUCLEOTIDE SEQUENCE [LARGE SCALE GENOMIC DNA]</scope>
    <source>
        <strain evidence="12 13">V47-23a</strain>
    </source>
</reference>
<dbReference type="PANTHER" id="PTHR42894:SF1">
    <property type="entry name" value="N-(5'-PHOSPHORIBOSYL)ANTHRANILATE ISOMERASE"/>
    <property type="match status" value="1"/>
</dbReference>
<keyword evidence="13" id="KW-1185">Reference proteome</keyword>
<comment type="similarity">
    <text evidence="3 10">Belongs to the TrpF family.</text>
</comment>
<evidence type="ECO:0000256" key="5">
    <source>
        <dbReference type="ARBA" id="ARBA00022272"/>
    </source>
</evidence>
<dbReference type="FunFam" id="3.20.20.70:FF:000075">
    <property type="entry name" value="Tryptophan biosynthesis protein TRP1"/>
    <property type="match status" value="1"/>
</dbReference>
<keyword evidence="9 10" id="KW-0413">Isomerase</keyword>
<feature type="domain" description="N-(5'phosphoribosyl) anthranilate isomerase (PRAI)" evidence="11">
    <location>
        <begin position="3"/>
        <end position="196"/>
    </location>
</feature>
<evidence type="ECO:0000256" key="6">
    <source>
        <dbReference type="ARBA" id="ARBA00022605"/>
    </source>
</evidence>
<dbReference type="GO" id="GO:0004640">
    <property type="term" value="F:phosphoribosylanthranilate isomerase activity"/>
    <property type="evidence" value="ECO:0007669"/>
    <property type="project" value="UniProtKB-UniRule"/>
</dbReference>
<dbReference type="EMBL" id="QVTE01000008">
    <property type="protein sequence ID" value="RFU71120.1"/>
    <property type="molecule type" value="Genomic_DNA"/>
</dbReference>
<dbReference type="OrthoDB" id="9786954at2"/>
<evidence type="ECO:0000256" key="10">
    <source>
        <dbReference type="HAMAP-Rule" id="MF_00135"/>
    </source>
</evidence>
<keyword evidence="6 10" id="KW-0028">Amino-acid biosynthesis</keyword>
<dbReference type="InterPro" id="IPR011060">
    <property type="entry name" value="RibuloseP-bd_barrel"/>
</dbReference>
<accession>A0A372LTJ4</accession>
<dbReference type="NCBIfam" id="NF002298">
    <property type="entry name" value="PRK01222.1-4"/>
    <property type="match status" value="1"/>
</dbReference>
<evidence type="ECO:0000259" key="11">
    <source>
        <dbReference type="Pfam" id="PF00697"/>
    </source>
</evidence>
<dbReference type="EC" id="5.3.1.24" evidence="4 10"/>
<dbReference type="Proteomes" id="UP000264541">
    <property type="component" value="Unassembled WGS sequence"/>
</dbReference>
<keyword evidence="7 10" id="KW-0822">Tryptophan biosynthesis</keyword>
<comment type="pathway">
    <text evidence="2 10">Amino-acid biosynthesis; L-tryptophan biosynthesis; L-tryptophan from chorismate: step 3/5.</text>
</comment>
<dbReference type="InterPro" id="IPR013785">
    <property type="entry name" value="Aldolase_TIM"/>
</dbReference>
<dbReference type="PANTHER" id="PTHR42894">
    <property type="entry name" value="N-(5'-PHOSPHORIBOSYL)ANTHRANILATE ISOMERASE"/>
    <property type="match status" value="1"/>
</dbReference>
<dbReference type="InterPro" id="IPR044643">
    <property type="entry name" value="TrpF_fam"/>
</dbReference>
<dbReference type="SUPFAM" id="SSF51366">
    <property type="entry name" value="Ribulose-phoshate binding barrel"/>
    <property type="match status" value="1"/>
</dbReference>
<dbReference type="Gene3D" id="3.20.20.70">
    <property type="entry name" value="Aldolase class I"/>
    <property type="match status" value="1"/>
</dbReference>
<dbReference type="Pfam" id="PF00697">
    <property type="entry name" value="PRAI"/>
    <property type="match status" value="1"/>
</dbReference>
<organism evidence="12 13">
    <name type="scientific">Peribacillus saganii</name>
    <dbReference type="NCBI Taxonomy" id="2303992"/>
    <lineage>
        <taxon>Bacteria</taxon>
        <taxon>Bacillati</taxon>
        <taxon>Bacillota</taxon>
        <taxon>Bacilli</taxon>
        <taxon>Bacillales</taxon>
        <taxon>Bacillaceae</taxon>
        <taxon>Peribacillus</taxon>
    </lineage>
</organism>
<dbReference type="CDD" id="cd00405">
    <property type="entry name" value="PRAI"/>
    <property type="match status" value="1"/>
</dbReference>
<keyword evidence="8 10" id="KW-0057">Aromatic amino acid biosynthesis</keyword>
<dbReference type="RefSeq" id="WP_117325346.1">
    <property type="nucleotide sequence ID" value="NZ_QVTE01000008.1"/>
</dbReference>
<evidence type="ECO:0000256" key="4">
    <source>
        <dbReference type="ARBA" id="ARBA00012572"/>
    </source>
</evidence>
<gene>
    <name evidence="10" type="primary">trpF</name>
    <name evidence="12" type="ORF">D0469_04055</name>
</gene>
<evidence type="ECO:0000256" key="9">
    <source>
        <dbReference type="ARBA" id="ARBA00023235"/>
    </source>
</evidence>